<dbReference type="OrthoDB" id="7064574at2"/>
<reference evidence="1 2" key="1">
    <citation type="submission" date="2019-01" db="EMBL/GenBank/DDBJ databases">
        <title>Sphingomonas mucosissima sp. nov. and Sphingomonas desiccabilis sp. nov., from biological soil crusts in the Colorado Plateau, USA.</title>
        <authorList>
            <person name="Zhu D."/>
        </authorList>
    </citation>
    <scope>NUCLEOTIDE SEQUENCE [LARGE SCALE GENOMIC DNA]</scope>
    <source>
        <strain evidence="1 2">CP1D</strain>
    </source>
</reference>
<dbReference type="EMBL" id="SDPT01000001">
    <property type="protein sequence ID" value="RXZ34845.1"/>
    <property type="molecule type" value="Genomic_DNA"/>
</dbReference>
<protein>
    <recommendedName>
        <fullName evidence="3">Head protein</fullName>
    </recommendedName>
</protein>
<dbReference type="AlphaFoldDB" id="A0A4Q2IW68"/>
<evidence type="ECO:0000313" key="1">
    <source>
        <dbReference type="EMBL" id="RXZ34845.1"/>
    </source>
</evidence>
<dbReference type="RefSeq" id="WP_129340627.1">
    <property type="nucleotide sequence ID" value="NZ_JACIDD010000001.1"/>
</dbReference>
<gene>
    <name evidence="1" type="ORF">EO081_04075</name>
</gene>
<dbReference type="Pfam" id="PF17236">
    <property type="entry name" value="SU10_MCP"/>
    <property type="match status" value="1"/>
</dbReference>
<keyword evidence="2" id="KW-1185">Reference proteome</keyword>
<proteinExistence type="predicted"/>
<dbReference type="InterPro" id="IPR035198">
    <property type="entry name" value="SU10_MCP"/>
</dbReference>
<dbReference type="Proteomes" id="UP000292347">
    <property type="component" value="Unassembled WGS sequence"/>
</dbReference>
<evidence type="ECO:0000313" key="2">
    <source>
        <dbReference type="Proteomes" id="UP000292347"/>
    </source>
</evidence>
<sequence>MATFKTYDSVGAKEDVSDVISMLNKHETPFTSSLTNRTVGQKTYEWQEDEQEGGQDNAQVEGFDAVEEDLTTTEMRSNTTQIFSRTIRLSGSVEATEHYGRKSELARQLVKKGKALKLDRERACVGVDQVAVLGSSTTPRRHASAFQLIDAGNKIENAATAAPLAETTLRSAIRKNYDEGGKARRFMVAPYVAEQTAEFAGNASRTREITGKNAKEIVHVVDVYTTALGTLSIETNREMKRDYGLLWNPEDWKNVTLKGRGWFRETLAKTGDNTKIMLAGEYGLQHNNFKASTLVTNIGE</sequence>
<organism evidence="1 2">
    <name type="scientific">Sphingomonas desiccabilis</name>
    <dbReference type="NCBI Taxonomy" id="429134"/>
    <lineage>
        <taxon>Bacteria</taxon>
        <taxon>Pseudomonadati</taxon>
        <taxon>Pseudomonadota</taxon>
        <taxon>Alphaproteobacteria</taxon>
        <taxon>Sphingomonadales</taxon>
        <taxon>Sphingomonadaceae</taxon>
        <taxon>Sphingomonas</taxon>
    </lineage>
</organism>
<name>A0A4Q2IW68_9SPHN</name>
<accession>A0A4Q2IW68</accession>
<comment type="caution">
    <text evidence="1">The sequence shown here is derived from an EMBL/GenBank/DDBJ whole genome shotgun (WGS) entry which is preliminary data.</text>
</comment>
<evidence type="ECO:0008006" key="3">
    <source>
        <dbReference type="Google" id="ProtNLM"/>
    </source>
</evidence>